<dbReference type="GO" id="GO:0008270">
    <property type="term" value="F:zinc ion binding"/>
    <property type="evidence" value="ECO:0007669"/>
    <property type="project" value="UniProtKB-KW"/>
</dbReference>
<evidence type="ECO:0000259" key="2">
    <source>
        <dbReference type="PROSITE" id="PS50158"/>
    </source>
</evidence>
<dbReference type="Pfam" id="PF10551">
    <property type="entry name" value="MULE"/>
    <property type="match status" value="1"/>
</dbReference>
<dbReference type="PANTHER" id="PTHR47718">
    <property type="entry name" value="OS01G0519700 PROTEIN"/>
    <property type="match status" value="1"/>
</dbReference>
<dbReference type="EMBL" id="CAJVPY010004621">
    <property type="protein sequence ID" value="CAG8624074.1"/>
    <property type="molecule type" value="Genomic_DNA"/>
</dbReference>
<dbReference type="InterPro" id="IPR018289">
    <property type="entry name" value="MULE_transposase_dom"/>
</dbReference>
<evidence type="ECO:0000256" key="1">
    <source>
        <dbReference type="PROSITE-ProRule" id="PRU00047"/>
    </source>
</evidence>
<dbReference type="PANTHER" id="PTHR47718:SF3">
    <property type="entry name" value="PROTEIN FAR1-RELATED SEQUENCE 5-LIKE"/>
    <property type="match status" value="1"/>
</dbReference>
<keyword evidence="1" id="KW-0479">Metal-binding</keyword>
<comment type="caution">
    <text evidence="3">The sequence shown here is derived from an EMBL/GenBank/DDBJ whole genome shotgun (WGS) entry which is preliminary data.</text>
</comment>
<name>A0A9N9GR81_9GLOM</name>
<accession>A0A9N9GR81</accession>
<protein>
    <submittedName>
        <fullName evidence="3">11694_t:CDS:1</fullName>
    </submittedName>
</protein>
<organism evidence="3 4">
    <name type="scientific">Dentiscutata erythropus</name>
    <dbReference type="NCBI Taxonomy" id="1348616"/>
    <lineage>
        <taxon>Eukaryota</taxon>
        <taxon>Fungi</taxon>
        <taxon>Fungi incertae sedis</taxon>
        <taxon>Mucoromycota</taxon>
        <taxon>Glomeromycotina</taxon>
        <taxon>Glomeromycetes</taxon>
        <taxon>Diversisporales</taxon>
        <taxon>Gigasporaceae</taxon>
        <taxon>Dentiscutata</taxon>
    </lineage>
</organism>
<dbReference type="InterPro" id="IPR001878">
    <property type="entry name" value="Znf_CCHC"/>
</dbReference>
<dbReference type="Proteomes" id="UP000789405">
    <property type="component" value="Unassembled WGS sequence"/>
</dbReference>
<dbReference type="OrthoDB" id="2396041at2759"/>
<reference evidence="3" key="1">
    <citation type="submission" date="2021-06" db="EMBL/GenBank/DDBJ databases">
        <authorList>
            <person name="Kallberg Y."/>
            <person name="Tangrot J."/>
            <person name="Rosling A."/>
        </authorList>
    </citation>
    <scope>NUCLEOTIDE SEQUENCE</scope>
    <source>
        <strain evidence="3">MA453B</strain>
    </source>
</reference>
<gene>
    <name evidence="3" type="ORF">DERYTH_LOCUS8794</name>
</gene>
<keyword evidence="1" id="KW-0863">Zinc-finger</keyword>
<dbReference type="AlphaFoldDB" id="A0A9N9GR81"/>
<dbReference type="SUPFAM" id="SSF57756">
    <property type="entry name" value="Retrovirus zinc finger-like domains"/>
    <property type="match status" value="1"/>
</dbReference>
<sequence length="863" mass="99465">MDDIDWNSFIAFPNNSDLEDINLLFSLPSKSSNENFADMNSPPPSGYENNSLVNTSLFLPLSESNNNCLQTSIHGNTSYDHNSDYDNISYSKSSNDNFEDTNLSPPSGYVEENKLVNTRLFSPLSESNNNCLPISIHGNNENNTSFNEHDSDFDNTETSILSNDNYGDLNTSGYQYNLRLGSCFDDWLSVDNFIHNYCLEQGFGYQIFRNDKDPNDPTIIHRKSYRCSSSGIYEAQKVIDQNSHHLRGTTKTNCEWHCNFSFPKTSHEIKYTIFQNTHNHEINPGQVSDVIARYRRLNNEMVQDIKFFLECKVAPITQLEILKKKYPQHVFHKHDVYNTIYKLCQNNDERLDSVSLLDSLFEKMSSDPCWKVFIKHSCNKRRLSGVFWMLPFQQELYWWFSDVVLNDNMYKTNKYNIYLSVFMVKDNYGRFRNVANALVKDELSSTYVWILECLTKATNDIVPKSFWTDSESGLISAVSQVFSNTPHFYCLFHILQNIIKHLRVSLGSNFNEFKKAFFSCRNALSIEVFEHQWEFMVKTFPGCDRYMTKKFTLCEVEEAINKRHEAEIRYCKLTDIKAQHSIIGLPHISSQFFSNVDTVLVNFLTPLILSLQRFQISQSFTYEGRLEHSVPEDLNLDIINDSFIEDMVDEPQATLKALLDGTDMSMIVEVWRIRRIGGFSHKDNLVDNILAKLNEVLKNSPVLTALKPSAGDTIQANFTLQTFSTAKTAINIALEMNCDNELVQLLKNFILTKQNSRNKNDTSEEAESNKNNNIDNSIITLQQNLIDQTNDLHVTKIRGAPNKKRIKSAIEVSKKKNIMQEITSTNNVQENYIEESSSRPQRRCLLCGTPGHYQKKCPNTKEN</sequence>
<proteinExistence type="predicted"/>
<keyword evidence="1" id="KW-0862">Zinc</keyword>
<dbReference type="GO" id="GO:0003676">
    <property type="term" value="F:nucleic acid binding"/>
    <property type="evidence" value="ECO:0007669"/>
    <property type="project" value="InterPro"/>
</dbReference>
<evidence type="ECO:0000313" key="4">
    <source>
        <dbReference type="Proteomes" id="UP000789405"/>
    </source>
</evidence>
<keyword evidence="4" id="KW-1185">Reference proteome</keyword>
<dbReference type="PROSITE" id="PS50158">
    <property type="entry name" value="ZF_CCHC"/>
    <property type="match status" value="1"/>
</dbReference>
<dbReference type="InterPro" id="IPR036875">
    <property type="entry name" value="Znf_CCHC_sf"/>
</dbReference>
<evidence type="ECO:0000313" key="3">
    <source>
        <dbReference type="EMBL" id="CAG8624074.1"/>
    </source>
</evidence>
<feature type="domain" description="CCHC-type" evidence="2">
    <location>
        <begin position="842"/>
        <end position="859"/>
    </location>
</feature>